<dbReference type="PROSITE" id="PS50075">
    <property type="entry name" value="CARRIER"/>
    <property type="match status" value="1"/>
</dbReference>
<sequence length="181" mass="19036">AALAGVADAAVVLEGRGEGACLLGYAVAEAGVALDAEQLREQLRTQLPDYMLPRQIVLLAALPLTVNGKLDRKALPKLEQDASSDAAPLESPTEHRLAAVWQSLLGGKLPGRDANFFTQGGHSLLVVRLAEAIRVAFDVAVPLKSLFEQPRLVDQASLIDALSAPAAVADSSDESMETFAL</sequence>
<feature type="non-terminal residue" evidence="2">
    <location>
        <position position="1"/>
    </location>
</feature>
<dbReference type="GO" id="GO:0009366">
    <property type="term" value="C:enterobactin synthetase complex"/>
    <property type="evidence" value="ECO:0007669"/>
    <property type="project" value="TreeGrafter"/>
</dbReference>
<dbReference type="PANTHER" id="PTHR45527:SF1">
    <property type="entry name" value="FATTY ACID SYNTHASE"/>
    <property type="match status" value="1"/>
</dbReference>
<dbReference type="SUPFAM" id="SSF56801">
    <property type="entry name" value="Acetyl-CoA synthetase-like"/>
    <property type="match status" value="1"/>
</dbReference>
<gene>
    <name evidence="2" type="ORF">EBB59_12885</name>
</gene>
<dbReference type="GO" id="GO:0047527">
    <property type="term" value="F:2,3-dihydroxybenzoate-serine ligase activity"/>
    <property type="evidence" value="ECO:0007669"/>
    <property type="project" value="TreeGrafter"/>
</dbReference>
<dbReference type="AlphaFoldDB" id="A0A3M2HGH8"/>
<evidence type="ECO:0000313" key="3">
    <source>
        <dbReference type="Proteomes" id="UP000275012"/>
    </source>
</evidence>
<organism evidence="2 3">
    <name type="scientific">Solilutibacter pythonis</name>
    <dbReference type="NCBI Taxonomy" id="2483112"/>
    <lineage>
        <taxon>Bacteria</taxon>
        <taxon>Pseudomonadati</taxon>
        <taxon>Pseudomonadota</taxon>
        <taxon>Gammaproteobacteria</taxon>
        <taxon>Lysobacterales</taxon>
        <taxon>Lysobacteraceae</taxon>
        <taxon>Solilutibacter</taxon>
    </lineage>
</organism>
<dbReference type="EMBL" id="RFLY01000029">
    <property type="protein sequence ID" value="RMH87535.1"/>
    <property type="molecule type" value="Genomic_DNA"/>
</dbReference>
<dbReference type="Gene3D" id="3.30.300.30">
    <property type="match status" value="1"/>
</dbReference>
<feature type="domain" description="Carrier" evidence="1">
    <location>
        <begin position="88"/>
        <end position="163"/>
    </location>
</feature>
<dbReference type="SUPFAM" id="SSF47336">
    <property type="entry name" value="ACP-like"/>
    <property type="match status" value="1"/>
</dbReference>
<reference evidence="2 3" key="1">
    <citation type="submission" date="2018-10" db="EMBL/GenBank/DDBJ databases">
        <title>Proposal of Lysobacter pythonis sp. nov. isolated from royal pythons (Python regius).</title>
        <authorList>
            <person name="Hans-Juergen B."/>
            <person name="Huptas C."/>
            <person name="Sandra B."/>
            <person name="Igor L."/>
            <person name="Joachim S."/>
            <person name="Siegfried S."/>
            <person name="Mareike W."/>
            <person name="Peter K."/>
        </authorList>
    </citation>
    <scope>NUCLEOTIDE SEQUENCE [LARGE SCALE GENOMIC DNA]</scope>
    <source>
        <strain evidence="2 3">4284/11</strain>
    </source>
</reference>
<dbReference type="GO" id="GO:0043041">
    <property type="term" value="P:amino acid activation for nonribosomal peptide biosynthetic process"/>
    <property type="evidence" value="ECO:0007669"/>
    <property type="project" value="TreeGrafter"/>
</dbReference>
<dbReference type="InterPro" id="IPR025110">
    <property type="entry name" value="AMP-bd_C"/>
</dbReference>
<accession>A0A3M2HGH8</accession>
<comment type="caution">
    <text evidence="2">The sequence shown here is derived from an EMBL/GenBank/DDBJ whole genome shotgun (WGS) entry which is preliminary data.</text>
</comment>
<name>A0A3M2HGH8_9GAMM</name>
<dbReference type="GO" id="GO:0031177">
    <property type="term" value="F:phosphopantetheine binding"/>
    <property type="evidence" value="ECO:0007669"/>
    <property type="project" value="TreeGrafter"/>
</dbReference>
<dbReference type="Gene3D" id="1.10.1200.10">
    <property type="entry name" value="ACP-like"/>
    <property type="match status" value="1"/>
</dbReference>
<evidence type="ECO:0000313" key="2">
    <source>
        <dbReference type="EMBL" id="RMH87535.1"/>
    </source>
</evidence>
<dbReference type="InterPro" id="IPR009081">
    <property type="entry name" value="PP-bd_ACP"/>
</dbReference>
<dbReference type="Proteomes" id="UP000275012">
    <property type="component" value="Unassembled WGS sequence"/>
</dbReference>
<proteinExistence type="predicted"/>
<protein>
    <recommendedName>
        <fullName evidence="1">Carrier domain-containing protein</fullName>
    </recommendedName>
</protein>
<dbReference type="OrthoDB" id="6009262at2"/>
<evidence type="ECO:0000259" key="1">
    <source>
        <dbReference type="PROSITE" id="PS50075"/>
    </source>
</evidence>
<dbReference type="PANTHER" id="PTHR45527">
    <property type="entry name" value="NONRIBOSOMAL PEPTIDE SYNTHETASE"/>
    <property type="match status" value="1"/>
</dbReference>
<dbReference type="Pfam" id="PF00550">
    <property type="entry name" value="PP-binding"/>
    <property type="match status" value="1"/>
</dbReference>
<keyword evidence="3" id="KW-1185">Reference proteome</keyword>
<dbReference type="GO" id="GO:0005829">
    <property type="term" value="C:cytosol"/>
    <property type="evidence" value="ECO:0007669"/>
    <property type="project" value="TreeGrafter"/>
</dbReference>
<dbReference type="InterPro" id="IPR036736">
    <property type="entry name" value="ACP-like_sf"/>
</dbReference>
<dbReference type="RefSeq" id="WP_147455600.1">
    <property type="nucleotide sequence ID" value="NZ_RFLY01000029.1"/>
</dbReference>
<dbReference type="GO" id="GO:0009239">
    <property type="term" value="P:enterobactin biosynthetic process"/>
    <property type="evidence" value="ECO:0007669"/>
    <property type="project" value="TreeGrafter"/>
</dbReference>
<dbReference type="Pfam" id="PF13193">
    <property type="entry name" value="AMP-binding_C"/>
    <property type="match status" value="1"/>
</dbReference>
<dbReference type="InterPro" id="IPR045851">
    <property type="entry name" value="AMP-bd_C_sf"/>
</dbReference>